<feature type="domain" description="CxC2-like cysteine cluster KDZ transposase-associated" evidence="2">
    <location>
        <begin position="217"/>
        <end position="302"/>
    </location>
</feature>
<name>A0A284S407_ARMOS</name>
<dbReference type="InterPro" id="IPR041457">
    <property type="entry name" value="CxC2_KDZ-assoc"/>
</dbReference>
<evidence type="ECO:0000259" key="2">
    <source>
        <dbReference type="Pfam" id="PF18803"/>
    </source>
</evidence>
<keyword evidence="4" id="KW-1185">Reference proteome</keyword>
<dbReference type="AlphaFoldDB" id="A0A284S407"/>
<dbReference type="EMBL" id="FUEG01000030">
    <property type="protein sequence ID" value="SJL15740.1"/>
    <property type="molecule type" value="Genomic_DNA"/>
</dbReference>
<feature type="region of interest" description="Disordered" evidence="1">
    <location>
        <begin position="865"/>
        <end position="900"/>
    </location>
</feature>
<dbReference type="STRING" id="47428.A0A284S407"/>
<dbReference type="Pfam" id="PF18803">
    <property type="entry name" value="CxC2"/>
    <property type="match status" value="1"/>
</dbReference>
<feature type="compositionally biased region" description="Polar residues" evidence="1">
    <location>
        <begin position="889"/>
        <end position="900"/>
    </location>
</feature>
<evidence type="ECO:0000313" key="3">
    <source>
        <dbReference type="EMBL" id="SJL15740.1"/>
    </source>
</evidence>
<accession>A0A284S407</accession>
<dbReference type="PANTHER" id="PTHR33096:SF1">
    <property type="entry name" value="CXC1-LIKE CYSTEINE CLUSTER ASSOCIATED WITH KDZ TRANSPOSASES DOMAIN-CONTAINING PROTEIN"/>
    <property type="match status" value="1"/>
</dbReference>
<dbReference type="OMA" id="ALEESHW"/>
<evidence type="ECO:0000256" key="1">
    <source>
        <dbReference type="SAM" id="MobiDB-lite"/>
    </source>
</evidence>
<evidence type="ECO:0000313" key="4">
    <source>
        <dbReference type="Proteomes" id="UP000219338"/>
    </source>
</evidence>
<proteinExistence type="predicted"/>
<protein>
    <recommendedName>
        <fullName evidence="2">CxC2-like cysteine cluster KDZ transposase-associated domain-containing protein</fullName>
    </recommendedName>
</protein>
<dbReference type="Proteomes" id="UP000219338">
    <property type="component" value="Unassembled WGS sequence"/>
</dbReference>
<dbReference type="Pfam" id="PF18758">
    <property type="entry name" value="KDZ"/>
    <property type="match status" value="1"/>
</dbReference>
<gene>
    <name evidence="3" type="ORF">ARMOST_19245</name>
</gene>
<reference evidence="4" key="1">
    <citation type="journal article" date="2017" name="Nat. Ecol. Evol.">
        <title>Genome expansion and lineage-specific genetic innovations in the forest pathogenic fungi Armillaria.</title>
        <authorList>
            <person name="Sipos G."/>
            <person name="Prasanna A.N."/>
            <person name="Walter M.C."/>
            <person name="O'Connor E."/>
            <person name="Balint B."/>
            <person name="Krizsan K."/>
            <person name="Kiss B."/>
            <person name="Hess J."/>
            <person name="Varga T."/>
            <person name="Slot J."/>
            <person name="Riley R."/>
            <person name="Boka B."/>
            <person name="Rigling D."/>
            <person name="Barry K."/>
            <person name="Lee J."/>
            <person name="Mihaltcheva S."/>
            <person name="LaButti K."/>
            <person name="Lipzen A."/>
            <person name="Waldron R."/>
            <person name="Moloney N.M."/>
            <person name="Sperisen C."/>
            <person name="Kredics L."/>
            <person name="Vagvoelgyi C."/>
            <person name="Patrignani A."/>
            <person name="Fitzpatrick D."/>
            <person name="Nagy I."/>
            <person name="Doyle S."/>
            <person name="Anderson J.B."/>
            <person name="Grigoriev I.V."/>
            <person name="Gueldener U."/>
            <person name="Muensterkoetter M."/>
            <person name="Nagy L.G."/>
        </authorList>
    </citation>
    <scope>NUCLEOTIDE SEQUENCE [LARGE SCALE GENOMIC DNA]</scope>
    <source>
        <strain evidence="4">C18/9</strain>
    </source>
</reference>
<sequence length="900" mass="102522">MPAFEIHNGKRVRVGGRSGVAGYSNCLDLDDDFEVIVSHESSISARGRLVQAPPSPQKGRTTWVIGDSWSLKDDTEIFLDPTDQWYDEELQGEIYESRVFQQAERETPAKKKRKRSKVSKWPHIVWKDLYRSEYLDELLRLEGRGKYRKETSCPDCIAHSKGDASALGTPSVQCRDCFLDDLVCPACCVRRHRREPLHRIESWNGDYFEPTTLRNIVPGHQEFKVLHGNGIHHVALDYCGCERQLPKHIQLLRRGWYPASQHVPHTAASFQLLEFLHMLSLCAKSSLYDFYRTLEKLTVNTGIDVPKSRNKALMRMLLQWRHLKMLKRGGRAHFNDGVVTTGPHNLAVLCPSCPCPGINLPEGWEEALPELRFLYVLIICMDANFCLKNQMVSSYSCNPGLRIGLGYFVPQEAFDTFVLNHTSDEDISTCVGFAVLAKADTKFSKVRLVNLHKGERYAPMDYVFGSTLMTFTGLLQVIISYDIACQWFINLSKRMAAWPTKISGIPQANLTPTIPKFHEPAHKQENHQEFSCNFIKGMGNSDCEVPERLWGPNNQIGNSTKTMGPGSRHDVLDDTFGFWNWMKYVTMGLPEKLIAEWETVCIQWENDGFPKTVENPFAVNQDYMSEVEVEKELEAEEQERRRQGGHVLHATSADKFIVLALSLEESQRKVRELTAQHKNPTTRQGTSLKEQHSILKDKLRNWLILAIILRAIYIPGLIQYLTEIGEPSGEHGDENPEDVKLWLPSHLPGDRRRVVCMEGLPAIEERLRVAQCHDALNGIRHTLRLKTRMIHFRNKNTRGQRPSTRARAVIDGVHQRALAFATKYRTARTAKLALSGPGEWEDTLLVLENKDIRSYTDVERKKRGLGCRGNNEDNDKPTHAMMSLDFRGNGNTNSGTRLGN</sequence>
<organism evidence="3 4">
    <name type="scientific">Armillaria ostoyae</name>
    <name type="common">Armillaria root rot fungus</name>
    <dbReference type="NCBI Taxonomy" id="47428"/>
    <lineage>
        <taxon>Eukaryota</taxon>
        <taxon>Fungi</taxon>
        <taxon>Dikarya</taxon>
        <taxon>Basidiomycota</taxon>
        <taxon>Agaricomycotina</taxon>
        <taxon>Agaricomycetes</taxon>
        <taxon>Agaricomycetidae</taxon>
        <taxon>Agaricales</taxon>
        <taxon>Marasmiineae</taxon>
        <taxon>Physalacriaceae</taxon>
        <taxon>Armillaria</taxon>
    </lineage>
</organism>
<dbReference type="InterPro" id="IPR040521">
    <property type="entry name" value="KDZ"/>
</dbReference>
<dbReference type="OrthoDB" id="2682806at2759"/>
<dbReference type="PANTHER" id="PTHR33096">
    <property type="entry name" value="CXC2 DOMAIN-CONTAINING PROTEIN"/>
    <property type="match status" value="1"/>
</dbReference>